<evidence type="ECO:0000313" key="2">
    <source>
        <dbReference type="Proteomes" id="UP001152795"/>
    </source>
</evidence>
<keyword evidence="2" id="KW-1185">Reference proteome</keyword>
<dbReference type="InterPro" id="IPR000477">
    <property type="entry name" value="RT_dom"/>
</dbReference>
<dbReference type="InterPro" id="IPR036691">
    <property type="entry name" value="Endo/exonu/phosph_ase_sf"/>
</dbReference>
<dbReference type="SUPFAM" id="SSF56672">
    <property type="entry name" value="DNA/RNA polymerases"/>
    <property type="match status" value="1"/>
</dbReference>
<proteinExistence type="predicted"/>
<sequence>MRKDSTSLSILRTVRNASALLQRSSLPLMLVLLANDVQLNLGPSNPIPAKPCKTNPNDLKVLHLNARSLKSFVPADNDTSNKVCKITLLQELVHGGEYEVVCICETWLNNTILDTELLPVQLNKANNEPVILYVYYHPPNSSPDAGLSLLDNSIASNPESCCIILVGDFNIPSISWSDSPSTPINTSGCSNDENLCELIGENFLYQFVDGPTHRAGNKSVRPLPITDDSPLLLSPVEQLSDITVSEEEVAHHLVHLDPTKSAGPDGMPARVLRECSYAIAPSLCSLNNHSLHTGTVPSEQWRSQRHKDKKELAINYRPISLLSIISKVLERCVCNRFYEHIRDSINEAQHELLHGRYCTTQLLSTLHRIGQLLDKNTQTGILFLDFAKAFDSVDHVILLRKLKDYGIVGNLYRWFSDYLHNRTQRVVVGGAASSWSPVTSGVPQGSILGPMLFLLFINDLPDVIPESTSTGLYADDTKLYREISTPEDCSQLQEALSCADVWSKDNYINFNPSKCKILTFSRCKTSFLFEYYLGSSELKGVNDEVDLGITVTSNLSWTTHIIKIKIKANRLLGLLKRTCPLLTDRSIRRTLYLSLIKSQLCYATAVWSPSQYNNKLYLEQV</sequence>
<dbReference type="AlphaFoldDB" id="A0A7D9IJS0"/>
<dbReference type="Proteomes" id="UP001152795">
    <property type="component" value="Unassembled WGS sequence"/>
</dbReference>
<reference evidence="1" key="1">
    <citation type="submission" date="2020-04" db="EMBL/GenBank/DDBJ databases">
        <authorList>
            <person name="Alioto T."/>
            <person name="Alioto T."/>
            <person name="Gomez Garrido J."/>
        </authorList>
    </citation>
    <scope>NUCLEOTIDE SEQUENCE</scope>
    <source>
        <strain evidence="1">A484AB</strain>
    </source>
</reference>
<evidence type="ECO:0000313" key="1">
    <source>
        <dbReference type="EMBL" id="CAB4007297.1"/>
    </source>
</evidence>
<comment type="caution">
    <text evidence="1">The sequence shown here is derived from an EMBL/GenBank/DDBJ whole genome shotgun (WGS) entry which is preliminary data.</text>
</comment>
<dbReference type="SUPFAM" id="SSF56219">
    <property type="entry name" value="DNase I-like"/>
    <property type="match status" value="1"/>
</dbReference>
<dbReference type="EMBL" id="CACRXK020005755">
    <property type="protein sequence ID" value="CAB4007297.1"/>
    <property type="molecule type" value="Genomic_DNA"/>
</dbReference>
<accession>A0A7D9IJS0</accession>
<dbReference type="Gene3D" id="3.60.10.10">
    <property type="entry name" value="Endonuclease/exonuclease/phosphatase"/>
    <property type="match status" value="1"/>
</dbReference>
<dbReference type="CDD" id="cd01650">
    <property type="entry name" value="RT_nLTR_like"/>
    <property type="match status" value="1"/>
</dbReference>
<dbReference type="InterPro" id="IPR043502">
    <property type="entry name" value="DNA/RNA_pol_sf"/>
</dbReference>
<dbReference type="PANTHER" id="PTHR33332">
    <property type="entry name" value="REVERSE TRANSCRIPTASE DOMAIN-CONTAINING PROTEIN"/>
    <property type="match status" value="1"/>
</dbReference>
<dbReference type="PROSITE" id="PS50878">
    <property type="entry name" value="RT_POL"/>
    <property type="match status" value="1"/>
</dbReference>
<protein>
    <submittedName>
        <fullName evidence="1">Uncharacterized protein</fullName>
    </submittedName>
</protein>
<dbReference type="OrthoDB" id="5244787at2759"/>
<dbReference type="InterPro" id="IPR005135">
    <property type="entry name" value="Endo/exonuclease/phosphatase"/>
</dbReference>
<organism evidence="1 2">
    <name type="scientific">Paramuricea clavata</name>
    <name type="common">Red gorgonian</name>
    <name type="synonym">Violescent sea-whip</name>
    <dbReference type="NCBI Taxonomy" id="317549"/>
    <lineage>
        <taxon>Eukaryota</taxon>
        <taxon>Metazoa</taxon>
        <taxon>Cnidaria</taxon>
        <taxon>Anthozoa</taxon>
        <taxon>Octocorallia</taxon>
        <taxon>Malacalcyonacea</taxon>
        <taxon>Plexauridae</taxon>
        <taxon>Paramuricea</taxon>
    </lineage>
</organism>
<gene>
    <name evidence="1" type="ORF">PACLA_8A004793</name>
</gene>
<dbReference type="Pfam" id="PF14529">
    <property type="entry name" value="Exo_endo_phos_2"/>
    <property type="match status" value="1"/>
</dbReference>
<dbReference type="GO" id="GO:0003824">
    <property type="term" value="F:catalytic activity"/>
    <property type="evidence" value="ECO:0007669"/>
    <property type="project" value="InterPro"/>
</dbReference>
<name>A0A7D9IJS0_PARCT</name>
<dbReference type="Pfam" id="PF00078">
    <property type="entry name" value="RVT_1"/>
    <property type="match status" value="1"/>
</dbReference>